<gene>
    <name evidence="2" type="ORF">CXB51_018950</name>
</gene>
<sequence length="236" mass="28074">MKKRVDVFTLNIYGLVIFPKDLGHIDEVVSDLFNRLNKRVTPVPAILAETFRSLNACRRKVKKVSYRIFSENYSPLKEIMTTPRQDDITKEKWITILQNQQDEDVKWRAPWMVPDEILYRCEDFDWVPLFGIRGAIETVYASNTQCEFVYKGDNYKKKVHEISNAYNQTRRMKRFAANPMTTSEYDRWWGQRIKDNIPTSDQEHTRSMEEHLKVISSELEIIKQDFERKNLELKKG</sequence>
<accession>A0A8J5YVG9</accession>
<feature type="domain" description="DUF7745" evidence="1">
    <location>
        <begin position="5"/>
        <end position="137"/>
    </location>
</feature>
<keyword evidence="3" id="KW-1185">Reference proteome</keyword>
<dbReference type="PANTHER" id="PTHR48200:SF1">
    <property type="entry name" value="AMINOTRANSFERASE-LIKE PLANT MOBILE DOMAIN-CONTAINING PROTEIN"/>
    <property type="match status" value="1"/>
</dbReference>
<dbReference type="PANTHER" id="PTHR48200">
    <property type="entry name" value="PROTEIN, PUTATIVE-RELATED"/>
    <property type="match status" value="1"/>
</dbReference>
<dbReference type="Proteomes" id="UP000701853">
    <property type="component" value="Chromosome 8"/>
</dbReference>
<name>A0A8J5YVG9_9ROSI</name>
<dbReference type="AlphaFoldDB" id="A0A8J5YVG9"/>
<proteinExistence type="predicted"/>
<protein>
    <recommendedName>
        <fullName evidence="1">DUF7745 domain-containing protein</fullName>
    </recommendedName>
</protein>
<reference evidence="2 3" key="1">
    <citation type="journal article" date="2021" name="bioRxiv">
        <title>The Gossypium anomalum genome as a resource for cotton improvement and evolutionary analysis of hybrid incompatibility.</title>
        <authorList>
            <person name="Grover C.E."/>
            <person name="Yuan D."/>
            <person name="Arick M.A."/>
            <person name="Miller E.R."/>
            <person name="Hu G."/>
            <person name="Peterson D.G."/>
            <person name="Wendel J.F."/>
            <person name="Udall J.A."/>
        </authorList>
    </citation>
    <scope>NUCLEOTIDE SEQUENCE [LARGE SCALE GENOMIC DNA]</scope>
    <source>
        <strain evidence="2">JFW-Udall</strain>
        <tissue evidence="2">Leaf</tissue>
    </source>
</reference>
<dbReference type="OrthoDB" id="993741at2759"/>
<organism evidence="2 3">
    <name type="scientific">Gossypium anomalum</name>
    <dbReference type="NCBI Taxonomy" id="47600"/>
    <lineage>
        <taxon>Eukaryota</taxon>
        <taxon>Viridiplantae</taxon>
        <taxon>Streptophyta</taxon>
        <taxon>Embryophyta</taxon>
        <taxon>Tracheophyta</taxon>
        <taxon>Spermatophyta</taxon>
        <taxon>Magnoliopsida</taxon>
        <taxon>eudicotyledons</taxon>
        <taxon>Gunneridae</taxon>
        <taxon>Pentapetalae</taxon>
        <taxon>rosids</taxon>
        <taxon>malvids</taxon>
        <taxon>Malvales</taxon>
        <taxon>Malvaceae</taxon>
        <taxon>Malvoideae</taxon>
        <taxon>Gossypium</taxon>
    </lineage>
</organism>
<dbReference type="Pfam" id="PF24924">
    <property type="entry name" value="DUF7745"/>
    <property type="match status" value="1"/>
</dbReference>
<dbReference type="EMBL" id="JAHUZN010000008">
    <property type="protein sequence ID" value="KAG8485611.1"/>
    <property type="molecule type" value="Genomic_DNA"/>
</dbReference>
<comment type="caution">
    <text evidence="2">The sequence shown here is derived from an EMBL/GenBank/DDBJ whole genome shotgun (WGS) entry which is preliminary data.</text>
</comment>
<evidence type="ECO:0000313" key="3">
    <source>
        <dbReference type="Proteomes" id="UP000701853"/>
    </source>
</evidence>
<evidence type="ECO:0000313" key="2">
    <source>
        <dbReference type="EMBL" id="KAG8485611.1"/>
    </source>
</evidence>
<dbReference type="InterPro" id="IPR056647">
    <property type="entry name" value="DUF7745"/>
</dbReference>
<evidence type="ECO:0000259" key="1">
    <source>
        <dbReference type="Pfam" id="PF24924"/>
    </source>
</evidence>